<dbReference type="InterPro" id="IPR023997">
    <property type="entry name" value="TonB-dep_OMP_SusC/RagA_CS"/>
</dbReference>
<organism evidence="10 11">
    <name type="scientific">Bacteroides ovatus</name>
    <dbReference type="NCBI Taxonomy" id="28116"/>
    <lineage>
        <taxon>Bacteria</taxon>
        <taxon>Pseudomonadati</taxon>
        <taxon>Bacteroidota</taxon>
        <taxon>Bacteroidia</taxon>
        <taxon>Bacteroidales</taxon>
        <taxon>Bacteroidaceae</taxon>
        <taxon>Bacteroides</taxon>
    </lineage>
</organism>
<evidence type="ECO:0000313" key="11">
    <source>
        <dbReference type="Proteomes" id="UP000286031"/>
    </source>
</evidence>
<comment type="caution">
    <text evidence="10">The sequence shown here is derived from an EMBL/GenBank/DDBJ whole genome shotgun (WGS) entry which is preliminary data.</text>
</comment>
<dbReference type="GO" id="GO:0009279">
    <property type="term" value="C:cell outer membrane"/>
    <property type="evidence" value="ECO:0007669"/>
    <property type="project" value="UniProtKB-SubCell"/>
</dbReference>
<evidence type="ECO:0000256" key="7">
    <source>
        <dbReference type="PROSITE-ProRule" id="PRU01360"/>
    </source>
</evidence>
<accession>A0A413EIH0</accession>
<evidence type="ECO:0000259" key="9">
    <source>
        <dbReference type="Pfam" id="PF07715"/>
    </source>
</evidence>
<keyword evidence="8" id="KW-0732">Signal</keyword>
<dbReference type="PROSITE" id="PS52016">
    <property type="entry name" value="TONB_DEPENDENT_REC_3"/>
    <property type="match status" value="1"/>
</dbReference>
<keyword evidence="6 7" id="KW-0998">Cell outer membrane</keyword>
<feature type="domain" description="TonB-dependent receptor plug" evidence="9">
    <location>
        <begin position="134"/>
        <end position="256"/>
    </location>
</feature>
<dbReference type="EMBL" id="QSBI01000034">
    <property type="protein sequence ID" value="RGX06743.1"/>
    <property type="molecule type" value="Genomic_DNA"/>
</dbReference>
<name>A0A413EIH0_BACOV</name>
<sequence>MNMKLVKYMLIAILVLGTGEVAAQVQVVSGKVTEMLGNQIEPIVGANVNIVNAQNRSVGGAVTNLDGDYRLQIPAQENNLTLVYSYIGMKTKRIKYTGQKVLNVKLESNVETLDEVAITAKRIERNNMGIGHKENVSATQKVMMEDLIATAPIATVEEALQGQLSGVDIALSADPGARSSIRIRGTSTLNGSVEPLIVIDGVPYTQELDDDFDFSTANEEDLGALLNIAPTDIESVEVLKDAAATAIWGTKGANGVLSITTKKGKTGKTTFNFSSKFTAKFEPNSIPMLNGSEYIAMVQEALWNSANYTGLNADTYLKYLYDTPEINYSPNWNYFNEYNVDTNWLDEVRQNAFTTDNTFSMSGGGEKATYRLSLGYLSEGGTTIGTGLKRFNSSLRVDYNFSDKLRFGADFYFTQSDKDDNWAPKDSNVRSEAFKKMPNKSPYYMDDNGNRSSQYFSYQTKDWEGEFKASNNSASHFNPVAMANESYKNTMSRDSRANFRIDYKILPYLTYSAYASLKMSTTTTDKFLPQVATGVAWTSEYANQSTAASSESLTLQTENKLIFNKNWKDKHNLIATAVFRTTQATSSSATSTSYGNASSGLADPITGSSVYSLGSGESEARSISGTGLINYTLLDRYVFHTSATMDANSAMGKSERLGIFPTVGISWNMQNEPFMKNTEDWLDEIKLRFSIGQSGNAPKGTAAYYGAYSSRGEYMDMSAIYPSRMQLNNLKWETSTEYNLGGDFSFFHGKLRLTFEWYNKYIKDLLQKEPKMPTTTGFSKNKWYNSGRMENKGWEARIDGVLYEKKDWRVSAYVNLSRNTNEITELPETMNPEPYTFKNGEYAIRIEEGRPFGSFYGYRYKGVYQNQETTYARDKEGNVMNDVNGKPIVMKNGAKQVCPGDAIYEDINHDGVINEYDIVYLGNCNPILTGGFGFTVKYKRLSLNALFYGRFGQKIINATRMDNESMYNANNQSKAVLRRWRNEGDNTDIPRALYNEGYNYLGSDRFVEDASYVRLKTLSLSYSLPKKVCNYLGINTLNFFVTGYDLLTWTGYTGQDPEVSLPTSASKLSKDSANTPCSRRFSCGLNLNF</sequence>
<dbReference type="AlphaFoldDB" id="A0A413EIH0"/>
<comment type="subcellular location">
    <subcellularLocation>
        <location evidence="1 7">Cell outer membrane</location>
        <topology evidence="1 7">Multi-pass membrane protein</topology>
    </subcellularLocation>
</comment>
<reference evidence="10 11" key="1">
    <citation type="submission" date="2018-08" db="EMBL/GenBank/DDBJ databases">
        <title>A genome reference for cultivated species of the human gut microbiota.</title>
        <authorList>
            <person name="Zou Y."/>
            <person name="Xue W."/>
            <person name="Luo G."/>
        </authorList>
    </citation>
    <scope>NUCLEOTIDE SEQUENCE [LARGE SCALE GENOMIC DNA]</scope>
    <source>
        <strain evidence="10 11">AF04-46</strain>
    </source>
</reference>
<evidence type="ECO:0000256" key="6">
    <source>
        <dbReference type="ARBA" id="ARBA00023237"/>
    </source>
</evidence>
<evidence type="ECO:0000256" key="3">
    <source>
        <dbReference type="ARBA" id="ARBA00022452"/>
    </source>
</evidence>
<keyword evidence="4 7" id="KW-0812">Transmembrane</keyword>
<keyword evidence="5 7" id="KW-0472">Membrane</keyword>
<keyword evidence="2 7" id="KW-0813">Transport</keyword>
<dbReference type="NCBIfam" id="TIGR04056">
    <property type="entry name" value="OMP_RagA_SusC"/>
    <property type="match status" value="1"/>
</dbReference>
<dbReference type="Gene3D" id="2.170.130.10">
    <property type="entry name" value="TonB-dependent receptor, plug domain"/>
    <property type="match status" value="1"/>
</dbReference>
<evidence type="ECO:0000256" key="5">
    <source>
        <dbReference type="ARBA" id="ARBA00023136"/>
    </source>
</evidence>
<evidence type="ECO:0000256" key="1">
    <source>
        <dbReference type="ARBA" id="ARBA00004571"/>
    </source>
</evidence>
<feature type="chain" id="PRO_5018989035" evidence="8">
    <location>
        <begin position="24"/>
        <end position="1089"/>
    </location>
</feature>
<dbReference type="InterPro" id="IPR023996">
    <property type="entry name" value="TonB-dep_OMP_SusC/RagA"/>
</dbReference>
<dbReference type="InterPro" id="IPR039426">
    <property type="entry name" value="TonB-dep_rcpt-like"/>
</dbReference>
<dbReference type="RefSeq" id="WP_117512661.1">
    <property type="nucleotide sequence ID" value="NZ_JADMYG010000002.1"/>
</dbReference>
<dbReference type="NCBIfam" id="TIGR04057">
    <property type="entry name" value="SusC_RagA_signa"/>
    <property type="match status" value="1"/>
</dbReference>
<dbReference type="InterPro" id="IPR036942">
    <property type="entry name" value="Beta-barrel_TonB_sf"/>
</dbReference>
<evidence type="ECO:0000256" key="2">
    <source>
        <dbReference type="ARBA" id="ARBA00022448"/>
    </source>
</evidence>
<comment type="similarity">
    <text evidence="7">Belongs to the TonB-dependent receptor family.</text>
</comment>
<dbReference type="SUPFAM" id="SSF56935">
    <property type="entry name" value="Porins"/>
    <property type="match status" value="1"/>
</dbReference>
<dbReference type="InterPro" id="IPR037066">
    <property type="entry name" value="Plug_dom_sf"/>
</dbReference>
<dbReference type="InterPro" id="IPR012910">
    <property type="entry name" value="Plug_dom"/>
</dbReference>
<dbReference type="Pfam" id="PF07715">
    <property type="entry name" value="Plug"/>
    <property type="match status" value="1"/>
</dbReference>
<feature type="signal peptide" evidence="8">
    <location>
        <begin position="1"/>
        <end position="23"/>
    </location>
</feature>
<evidence type="ECO:0000313" key="10">
    <source>
        <dbReference type="EMBL" id="RGX06743.1"/>
    </source>
</evidence>
<proteinExistence type="inferred from homology"/>
<dbReference type="Pfam" id="PF13715">
    <property type="entry name" value="CarbopepD_reg_2"/>
    <property type="match status" value="1"/>
</dbReference>
<gene>
    <name evidence="10" type="ORF">DWV35_21045</name>
</gene>
<dbReference type="SUPFAM" id="SSF49464">
    <property type="entry name" value="Carboxypeptidase regulatory domain-like"/>
    <property type="match status" value="1"/>
</dbReference>
<keyword evidence="3 7" id="KW-1134">Transmembrane beta strand</keyword>
<evidence type="ECO:0000256" key="4">
    <source>
        <dbReference type="ARBA" id="ARBA00022692"/>
    </source>
</evidence>
<protein>
    <submittedName>
        <fullName evidence="10">SusC/RagA family TonB-linked outer membrane protein</fullName>
    </submittedName>
</protein>
<evidence type="ECO:0000256" key="8">
    <source>
        <dbReference type="SAM" id="SignalP"/>
    </source>
</evidence>
<dbReference type="Gene3D" id="2.40.170.20">
    <property type="entry name" value="TonB-dependent receptor, beta-barrel domain"/>
    <property type="match status" value="1"/>
</dbReference>
<dbReference type="Proteomes" id="UP000286031">
    <property type="component" value="Unassembled WGS sequence"/>
</dbReference>
<dbReference type="InterPro" id="IPR008969">
    <property type="entry name" value="CarboxyPept-like_regulatory"/>
</dbReference>